<dbReference type="Gene3D" id="3.40.50.300">
    <property type="entry name" value="P-loop containing nucleotide triphosphate hydrolases"/>
    <property type="match status" value="1"/>
</dbReference>
<evidence type="ECO:0000313" key="2">
    <source>
        <dbReference type="EnsemblMetazoa" id="CapteP222213"/>
    </source>
</evidence>
<reference evidence="1 3" key="2">
    <citation type="journal article" date="2013" name="Nature">
        <title>Insights into bilaterian evolution from three spiralian genomes.</title>
        <authorList>
            <person name="Simakov O."/>
            <person name="Marletaz F."/>
            <person name="Cho S.J."/>
            <person name="Edsinger-Gonzales E."/>
            <person name="Havlak P."/>
            <person name="Hellsten U."/>
            <person name="Kuo D.H."/>
            <person name="Larsson T."/>
            <person name="Lv J."/>
            <person name="Arendt D."/>
            <person name="Savage R."/>
            <person name="Osoegawa K."/>
            <person name="de Jong P."/>
            <person name="Grimwood J."/>
            <person name="Chapman J.A."/>
            <person name="Shapiro H."/>
            <person name="Aerts A."/>
            <person name="Otillar R.P."/>
            <person name="Terry A.Y."/>
            <person name="Boore J.L."/>
            <person name="Grigoriev I.V."/>
            <person name="Lindberg D.R."/>
            <person name="Seaver E.C."/>
            <person name="Weisblat D.A."/>
            <person name="Putnam N.H."/>
            <person name="Rokhsar D.S."/>
        </authorList>
    </citation>
    <scope>NUCLEOTIDE SEQUENCE</scope>
    <source>
        <strain evidence="1 3">I ESC-2004</strain>
    </source>
</reference>
<sequence length="370" mass="43543">MVVTLTYQRCGSSFFGQLFNTNPDIFYLYEPLDALYTALYGTAEGWNVPSDITSFWNGTEREIPEREVQAVGVFLRQMLSCNLAALPTESMIHKYWYMFAGDHRVLNKYIKCIRQHNVTYTKCNEFTPPYCGQRFGAVEPQRMDECNKYLWNQKFRESSTHPAKRRFINYKNCLSGLRKITEEQCTHHFLDACETREVRAAKTVRATMKSMEMLLENVPNFRLIHLIRDPRGAILSRKEFDNSARGSFSKGTDLMAKEALLYCRTVVKDVKLRKKLEERFPGRIYPIIYDDFVKYPLKYTENIYNFVNSSIHEKTLSWIIQNTSTKKNSSNIASRWQDTLTFKKYKDVMTNCREFFEQVKYDWPMVGGFN</sequence>
<dbReference type="GO" id="GO:0006044">
    <property type="term" value="P:N-acetylglucosamine metabolic process"/>
    <property type="evidence" value="ECO:0007669"/>
    <property type="project" value="TreeGrafter"/>
</dbReference>
<reference evidence="2" key="3">
    <citation type="submission" date="2015-06" db="UniProtKB">
        <authorList>
            <consortium name="EnsemblMetazoa"/>
        </authorList>
    </citation>
    <scope>IDENTIFICATION</scope>
</reference>
<dbReference type="SUPFAM" id="SSF52540">
    <property type="entry name" value="P-loop containing nucleoside triphosphate hydrolases"/>
    <property type="match status" value="1"/>
</dbReference>
<name>R7V7G5_CAPTE</name>
<evidence type="ECO:0008006" key="4">
    <source>
        <dbReference type="Google" id="ProtNLM"/>
    </source>
</evidence>
<gene>
    <name evidence="1" type="ORF">CAPTEDRAFT_222213</name>
</gene>
<evidence type="ECO:0000313" key="1">
    <source>
        <dbReference type="EMBL" id="ELU14798.1"/>
    </source>
</evidence>
<dbReference type="PANTHER" id="PTHR10704:SF44">
    <property type="entry name" value="LD35051P-RELATED"/>
    <property type="match status" value="1"/>
</dbReference>
<dbReference type="EMBL" id="KB294291">
    <property type="protein sequence ID" value="ELU14798.1"/>
    <property type="molecule type" value="Genomic_DNA"/>
</dbReference>
<dbReference type="OrthoDB" id="5987729at2759"/>
<organism evidence="1">
    <name type="scientific">Capitella teleta</name>
    <name type="common">Polychaete worm</name>
    <dbReference type="NCBI Taxonomy" id="283909"/>
    <lineage>
        <taxon>Eukaryota</taxon>
        <taxon>Metazoa</taxon>
        <taxon>Spiralia</taxon>
        <taxon>Lophotrochozoa</taxon>
        <taxon>Annelida</taxon>
        <taxon>Polychaeta</taxon>
        <taxon>Sedentaria</taxon>
        <taxon>Scolecida</taxon>
        <taxon>Capitellidae</taxon>
        <taxon>Capitella</taxon>
    </lineage>
</organism>
<dbReference type="Pfam" id="PF13469">
    <property type="entry name" value="Sulfotransfer_3"/>
    <property type="match status" value="1"/>
</dbReference>
<evidence type="ECO:0000313" key="3">
    <source>
        <dbReference type="Proteomes" id="UP000014760"/>
    </source>
</evidence>
<protein>
    <recommendedName>
        <fullName evidence="4">Sulfotransferase domain-containing protein</fullName>
    </recommendedName>
</protein>
<proteinExistence type="predicted"/>
<accession>R7V7G5</accession>
<dbReference type="EMBL" id="AMQN01018395">
    <property type="status" value="NOT_ANNOTATED_CDS"/>
    <property type="molecule type" value="Genomic_DNA"/>
</dbReference>
<dbReference type="OMA" id="TIRTSMY"/>
<dbReference type="InterPro" id="IPR027417">
    <property type="entry name" value="P-loop_NTPase"/>
</dbReference>
<dbReference type="GO" id="GO:0006790">
    <property type="term" value="P:sulfur compound metabolic process"/>
    <property type="evidence" value="ECO:0007669"/>
    <property type="project" value="TreeGrafter"/>
</dbReference>
<dbReference type="GO" id="GO:0001517">
    <property type="term" value="F:N-acetylglucosamine 6-O-sulfotransferase activity"/>
    <property type="evidence" value="ECO:0007669"/>
    <property type="project" value="TreeGrafter"/>
</dbReference>
<dbReference type="InterPro" id="IPR051135">
    <property type="entry name" value="Gal/GlcNAc/GalNAc_ST"/>
</dbReference>
<dbReference type="STRING" id="283909.R7V7G5"/>
<dbReference type="PANTHER" id="PTHR10704">
    <property type="entry name" value="CARBOHYDRATE SULFOTRANSFERASE"/>
    <property type="match status" value="1"/>
</dbReference>
<dbReference type="AlphaFoldDB" id="R7V7G5"/>
<reference evidence="3" key="1">
    <citation type="submission" date="2012-12" db="EMBL/GenBank/DDBJ databases">
        <authorList>
            <person name="Hellsten U."/>
            <person name="Grimwood J."/>
            <person name="Chapman J.A."/>
            <person name="Shapiro H."/>
            <person name="Aerts A."/>
            <person name="Otillar R.P."/>
            <person name="Terry A.Y."/>
            <person name="Boore J.L."/>
            <person name="Simakov O."/>
            <person name="Marletaz F."/>
            <person name="Cho S.-J."/>
            <person name="Edsinger-Gonzales E."/>
            <person name="Havlak P."/>
            <person name="Kuo D.-H."/>
            <person name="Larsson T."/>
            <person name="Lv J."/>
            <person name="Arendt D."/>
            <person name="Savage R."/>
            <person name="Osoegawa K."/>
            <person name="de Jong P."/>
            <person name="Lindberg D.R."/>
            <person name="Seaver E.C."/>
            <person name="Weisblat D.A."/>
            <person name="Putnam N.H."/>
            <person name="Grigoriev I.V."/>
            <person name="Rokhsar D.S."/>
        </authorList>
    </citation>
    <scope>NUCLEOTIDE SEQUENCE</scope>
    <source>
        <strain evidence="3">I ESC-2004</strain>
    </source>
</reference>
<keyword evidence="3" id="KW-1185">Reference proteome</keyword>
<dbReference type="HOGENOM" id="CLU_028381_2_2_1"/>
<dbReference type="Proteomes" id="UP000014760">
    <property type="component" value="Unassembled WGS sequence"/>
</dbReference>
<dbReference type="EnsemblMetazoa" id="CapteT222213">
    <property type="protein sequence ID" value="CapteP222213"/>
    <property type="gene ID" value="CapteG222213"/>
</dbReference>